<accession>A0ABR6DLQ5</accession>
<name>A0ABR6DLQ5_9FLAO</name>
<dbReference type="RefSeq" id="WP_182492610.1">
    <property type="nucleotide sequence ID" value="NZ_JACJIS010000001.1"/>
</dbReference>
<organism evidence="2 3">
    <name type="scientific">Flavobacterium gossypii</name>
    <dbReference type="NCBI Taxonomy" id="1646119"/>
    <lineage>
        <taxon>Bacteria</taxon>
        <taxon>Pseudomonadati</taxon>
        <taxon>Bacteroidota</taxon>
        <taxon>Flavobacteriia</taxon>
        <taxon>Flavobacteriales</taxon>
        <taxon>Flavobacteriaceae</taxon>
        <taxon>Flavobacterium</taxon>
    </lineage>
</organism>
<reference evidence="2 3" key="1">
    <citation type="submission" date="2020-08" db="EMBL/GenBank/DDBJ databases">
        <title>Genomic Encyclopedia of Type Strains, Phase IV (KMG-IV): sequencing the most valuable type-strain genomes for metagenomic binning, comparative biology and taxonomic classification.</title>
        <authorList>
            <person name="Goeker M."/>
        </authorList>
    </citation>
    <scope>NUCLEOTIDE SEQUENCE [LARGE SCALE GENOMIC DNA]</scope>
    <source>
        <strain evidence="2 3">DSM 100397</strain>
    </source>
</reference>
<feature type="coiled-coil region" evidence="1">
    <location>
        <begin position="51"/>
        <end position="78"/>
    </location>
</feature>
<dbReference type="Proteomes" id="UP000555003">
    <property type="component" value="Unassembled WGS sequence"/>
</dbReference>
<comment type="caution">
    <text evidence="2">The sequence shown here is derived from an EMBL/GenBank/DDBJ whole genome shotgun (WGS) entry which is preliminary data.</text>
</comment>
<evidence type="ECO:0000256" key="1">
    <source>
        <dbReference type="SAM" id="Coils"/>
    </source>
</evidence>
<sequence length="176" mass="20680">MEEIRNKLDEYLVIRNRLNVINLNLSNEEAENLNSKILGLRHLFQNKDISNEQVLEKKEALINNLTNLKDSIEKLSRTNPNEGLSRSQFFGNGGIELFKRLCRDMLHIICSKYNGGFGYVDLKITQNVNDLISYDSFINFLNLEIRILSNYECEDFYSFVQYYTDFENRILSNFTL</sequence>
<evidence type="ECO:0000313" key="2">
    <source>
        <dbReference type="EMBL" id="MBA9072607.1"/>
    </source>
</evidence>
<protein>
    <submittedName>
        <fullName evidence="2">Uncharacterized protein</fullName>
    </submittedName>
</protein>
<keyword evidence="3" id="KW-1185">Reference proteome</keyword>
<evidence type="ECO:0000313" key="3">
    <source>
        <dbReference type="Proteomes" id="UP000555003"/>
    </source>
</evidence>
<gene>
    <name evidence="2" type="ORF">GGR22_000733</name>
</gene>
<keyword evidence="1" id="KW-0175">Coiled coil</keyword>
<proteinExistence type="predicted"/>
<dbReference type="EMBL" id="JACJIS010000001">
    <property type="protein sequence ID" value="MBA9072607.1"/>
    <property type="molecule type" value="Genomic_DNA"/>
</dbReference>